<organism evidence="1 2">
    <name type="scientific">Coemansia aciculifera</name>
    <dbReference type="NCBI Taxonomy" id="417176"/>
    <lineage>
        <taxon>Eukaryota</taxon>
        <taxon>Fungi</taxon>
        <taxon>Fungi incertae sedis</taxon>
        <taxon>Zoopagomycota</taxon>
        <taxon>Kickxellomycotina</taxon>
        <taxon>Kickxellomycetes</taxon>
        <taxon>Kickxellales</taxon>
        <taxon>Kickxellaceae</taxon>
        <taxon>Coemansia</taxon>
    </lineage>
</organism>
<proteinExistence type="predicted"/>
<sequence length="311" mass="33433">MSVNKPLPTTPGVVHTEPLSKQLQYADDELSKRISVALFANKSAFSRPLQVNHPLSPKEQPRNSAAVGDAKPPGDNESFSQKQQQPPPPRHPPVALSYYNSRLAPIQNKEVLPTSYHGVYQGVPLVEEVIPVTWKPWEIDSTATGDTSCPALTPVSAVPVPVPTAKASGKPAGTAAAKAIEVVADPPKQRDKASRAQSSAGSRSRKKSIIAQGMEPTRRPQTSMQETHAKHYTEWRDIHVQSLSRVDSILREAVGLGPSNPTRWSACASPLQGPEDPASPPHSGLGISVAHGTGLPPSRESGHWRGRNHHC</sequence>
<evidence type="ECO:0000313" key="1">
    <source>
        <dbReference type="EMBL" id="KAJ2898053.1"/>
    </source>
</evidence>
<evidence type="ECO:0000313" key="2">
    <source>
        <dbReference type="Proteomes" id="UP001139981"/>
    </source>
</evidence>
<gene>
    <name evidence="1" type="ORF">IWW38_001519</name>
</gene>
<protein>
    <submittedName>
        <fullName evidence="1">Uncharacterized protein</fullName>
    </submittedName>
</protein>
<accession>A0ACC1M6I4</accession>
<reference evidence="1" key="1">
    <citation type="submission" date="2022-07" db="EMBL/GenBank/DDBJ databases">
        <title>Phylogenomic reconstructions and comparative analyses of Kickxellomycotina fungi.</title>
        <authorList>
            <person name="Reynolds N.K."/>
            <person name="Stajich J.E."/>
            <person name="Barry K."/>
            <person name="Grigoriev I.V."/>
            <person name="Crous P."/>
            <person name="Smith M.E."/>
        </authorList>
    </citation>
    <scope>NUCLEOTIDE SEQUENCE</scope>
    <source>
        <strain evidence="1">CBS 190363</strain>
    </source>
</reference>
<comment type="caution">
    <text evidence="1">The sequence shown here is derived from an EMBL/GenBank/DDBJ whole genome shotgun (WGS) entry which is preliminary data.</text>
</comment>
<keyword evidence="2" id="KW-1185">Reference proteome</keyword>
<dbReference type="Proteomes" id="UP001139981">
    <property type="component" value="Unassembled WGS sequence"/>
</dbReference>
<dbReference type="EMBL" id="JANBVB010000080">
    <property type="protein sequence ID" value="KAJ2898053.1"/>
    <property type="molecule type" value="Genomic_DNA"/>
</dbReference>
<name>A0ACC1M6I4_9FUNG</name>